<dbReference type="EMBL" id="CP012109">
    <property type="protein sequence ID" value="AKQ69975.1"/>
    <property type="molecule type" value="Genomic_DNA"/>
</dbReference>
<name>A0A0H4X8S8_9BACT</name>
<feature type="region of interest" description="Disordered" evidence="1">
    <location>
        <begin position="1"/>
        <end position="73"/>
    </location>
</feature>
<accession>A0A0H4X8S8</accession>
<dbReference type="RefSeq" id="WP_002637702.1">
    <property type="nucleotide sequence ID" value="NZ_CP012109.1"/>
</dbReference>
<dbReference type="STRING" id="1297742.A176_006887"/>
<reference evidence="2 3" key="1">
    <citation type="journal article" date="2016" name="PLoS ONE">
        <title>Complete Genome Sequence and Comparative Genomics of a Novel Myxobacterium Myxococcus hansupus.</title>
        <authorList>
            <person name="Sharma G."/>
            <person name="Narwani T."/>
            <person name="Subramanian S."/>
        </authorList>
    </citation>
    <scope>NUCLEOTIDE SEQUENCE [LARGE SCALE GENOMIC DNA]</scope>
    <source>
        <strain evidence="3">mixupus</strain>
    </source>
</reference>
<dbReference type="KEGG" id="mym:A176_006887"/>
<protein>
    <submittedName>
        <fullName evidence="2">Uncharacterized protein</fullName>
    </submittedName>
</protein>
<evidence type="ECO:0000313" key="3">
    <source>
        <dbReference type="Proteomes" id="UP000009026"/>
    </source>
</evidence>
<feature type="compositionally biased region" description="Basic and acidic residues" evidence="1">
    <location>
        <begin position="20"/>
        <end position="73"/>
    </location>
</feature>
<gene>
    <name evidence="2" type="ORF">A176_006887</name>
</gene>
<evidence type="ECO:0000313" key="2">
    <source>
        <dbReference type="EMBL" id="AKQ69975.1"/>
    </source>
</evidence>
<dbReference type="Proteomes" id="UP000009026">
    <property type="component" value="Chromosome"/>
</dbReference>
<feature type="compositionally biased region" description="Basic and acidic residues" evidence="1">
    <location>
        <begin position="1"/>
        <end position="13"/>
    </location>
</feature>
<dbReference type="PATRIC" id="fig|1297742.4.peg.6987"/>
<organism evidence="2 3">
    <name type="scientific">Pseudomyxococcus hansupus</name>
    <dbReference type="NCBI Taxonomy" id="1297742"/>
    <lineage>
        <taxon>Bacteria</taxon>
        <taxon>Pseudomonadati</taxon>
        <taxon>Myxococcota</taxon>
        <taxon>Myxococcia</taxon>
        <taxon>Myxococcales</taxon>
        <taxon>Cystobacterineae</taxon>
        <taxon>Myxococcaceae</taxon>
        <taxon>Pseudomyxococcus</taxon>
    </lineage>
</organism>
<dbReference type="AlphaFoldDB" id="A0A0H4X8S8"/>
<sequence>MAEKRTPKSREPSDSPQPDTRLREAMSDPETERRDAEDREVTNEAHRWGEEGNSREERGYPREGDASSDKGKP</sequence>
<keyword evidence="3" id="KW-1185">Reference proteome</keyword>
<proteinExistence type="predicted"/>
<dbReference type="OrthoDB" id="9938506at2"/>
<evidence type="ECO:0000256" key="1">
    <source>
        <dbReference type="SAM" id="MobiDB-lite"/>
    </source>
</evidence>